<protein>
    <recommendedName>
        <fullName evidence="2">EthD domain-containing protein</fullName>
    </recommendedName>
</protein>
<dbReference type="EMBL" id="JAKNSF020000248">
    <property type="protein sequence ID" value="KAK7705169.1"/>
    <property type="molecule type" value="Genomic_DNA"/>
</dbReference>
<proteinExistence type="inferred from homology"/>
<comment type="similarity">
    <text evidence="1">Belongs to the tpcK family.</text>
</comment>
<dbReference type="Pfam" id="PF07110">
    <property type="entry name" value="EthD"/>
    <property type="match status" value="1"/>
</dbReference>
<keyword evidence="4" id="KW-1185">Reference proteome</keyword>
<name>A0ABR1NLL9_DIAER</name>
<dbReference type="Gene3D" id="3.30.70.100">
    <property type="match status" value="1"/>
</dbReference>
<reference evidence="3 4" key="1">
    <citation type="submission" date="2024-02" db="EMBL/GenBank/DDBJ databases">
        <title>De novo assembly and annotation of 12 fungi associated with fruit tree decline syndrome in Ontario, Canada.</title>
        <authorList>
            <person name="Sulman M."/>
            <person name="Ellouze W."/>
            <person name="Ilyukhin E."/>
        </authorList>
    </citation>
    <scope>NUCLEOTIDE SEQUENCE [LARGE SCALE GENOMIC DNA]</scope>
    <source>
        <strain evidence="3 4">M169</strain>
    </source>
</reference>
<evidence type="ECO:0000313" key="4">
    <source>
        <dbReference type="Proteomes" id="UP001430848"/>
    </source>
</evidence>
<gene>
    <name evidence="3" type="ORF">SLS63_014176</name>
</gene>
<evidence type="ECO:0000313" key="3">
    <source>
        <dbReference type="EMBL" id="KAK7705169.1"/>
    </source>
</evidence>
<accession>A0ABR1NLL9</accession>
<organism evidence="3 4">
    <name type="scientific">Diaporthe eres</name>
    <name type="common">Phomopsis oblonga</name>
    <dbReference type="NCBI Taxonomy" id="83184"/>
    <lineage>
        <taxon>Eukaryota</taxon>
        <taxon>Fungi</taxon>
        <taxon>Dikarya</taxon>
        <taxon>Ascomycota</taxon>
        <taxon>Pezizomycotina</taxon>
        <taxon>Sordariomycetes</taxon>
        <taxon>Sordariomycetidae</taxon>
        <taxon>Diaporthales</taxon>
        <taxon>Diaporthaceae</taxon>
        <taxon>Diaporthe</taxon>
        <taxon>Diaporthe eres species complex</taxon>
    </lineage>
</organism>
<evidence type="ECO:0000256" key="1">
    <source>
        <dbReference type="ARBA" id="ARBA00005986"/>
    </source>
</evidence>
<dbReference type="Proteomes" id="UP001430848">
    <property type="component" value="Unassembled WGS sequence"/>
</dbReference>
<evidence type="ECO:0000259" key="2">
    <source>
        <dbReference type="Pfam" id="PF07110"/>
    </source>
</evidence>
<comment type="caution">
    <text evidence="3">The sequence shown here is derived from an EMBL/GenBank/DDBJ whole genome shotgun (WGS) entry which is preliminary data.</text>
</comment>
<sequence length="196" mass="21847">MRHRLKKHSYYPHISDMAPDTGFVQVIQYVKRNPKLTREQFWDQWQTVHAPKFIPFAEGSGIRRYQQVRASGKVIPSWSPELTPPNATASGEPVEFDGIIMMLVPSLEVFQKAFKNPYVAQVLAPDSAELLDTAAPGGGVVAALHGTMLACVNDGASVVGVTTRPDEVKKWRRRFEELSGRIEGLHSRSHPEPDMG</sequence>
<feature type="domain" description="EthD" evidence="2">
    <location>
        <begin position="34"/>
        <end position="133"/>
    </location>
</feature>
<dbReference type="SUPFAM" id="SSF54909">
    <property type="entry name" value="Dimeric alpha+beta barrel"/>
    <property type="match status" value="1"/>
</dbReference>
<dbReference type="InterPro" id="IPR009799">
    <property type="entry name" value="EthD_dom"/>
</dbReference>
<dbReference type="InterPro" id="IPR011008">
    <property type="entry name" value="Dimeric_a/b-barrel"/>
</dbReference>